<protein>
    <recommendedName>
        <fullName evidence="7">Peptidase C1A papain C-terminal domain-containing protein</fullName>
    </recommendedName>
</protein>
<comment type="similarity">
    <text evidence="1">Belongs to the peptidase C1 family.</text>
</comment>
<dbReference type="Gene3D" id="1.10.287.2250">
    <property type="match status" value="1"/>
</dbReference>
<dbReference type="CDD" id="cd02248">
    <property type="entry name" value="Peptidase_C1A"/>
    <property type="match status" value="1"/>
</dbReference>
<dbReference type="GO" id="GO:0006508">
    <property type="term" value="P:proteolysis"/>
    <property type="evidence" value="ECO:0007669"/>
    <property type="project" value="InterPro"/>
</dbReference>
<dbReference type="KEGG" id="scac:106082146"/>
<keyword evidence="2" id="KW-0732">Signal</keyword>
<evidence type="ECO:0000313" key="5">
    <source>
        <dbReference type="EnsemblMetazoa" id="SCAU001388-PA"/>
    </source>
</evidence>
<name>A0A1I8NRG6_STOCA</name>
<dbReference type="SUPFAM" id="SSF54001">
    <property type="entry name" value="Cysteine proteinases"/>
    <property type="match status" value="1"/>
</dbReference>
<dbReference type="Pfam" id="PF08246">
    <property type="entry name" value="Inhibitor_I29"/>
    <property type="match status" value="1"/>
</dbReference>
<evidence type="ECO:0000313" key="6">
    <source>
        <dbReference type="Proteomes" id="UP000095300"/>
    </source>
</evidence>
<dbReference type="InterPro" id="IPR038765">
    <property type="entry name" value="Papain-like_cys_pep_sf"/>
</dbReference>
<evidence type="ECO:0008006" key="7">
    <source>
        <dbReference type="Google" id="ProtNLM"/>
    </source>
</evidence>
<feature type="chain" id="PRO_5018720473" description="Peptidase C1A papain C-terminal domain-containing protein" evidence="2">
    <location>
        <begin position="23"/>
        <end position="328"/>
    </location>
</feature>
<dbReference type="Pfam" id="PF00112">
    <property type="entry name" value="Peptidase_C1"/>
    <property type="match status" value="1"/>
</dbReference>
<dbReference type="SMART" id="SM00645">
    <property type="entry name" value="Pept_C1"/>
    <property type="match status" value="1"/>
</dbReference>
<dbReference type="OrthoDB" id="387093at2759"/>
<reference evidence="5" key="1">
    <citation type="submission" date="2020-05" db="UniProtKB">
        <authorList>
            <consortium name="EnsemblMetazoa"/>
        </authorList>
    </citation>
    <scope>IDENTIFICATION</scope>
    <source>
        <strain evidence="5">USDA</strain>
    </source>
</reference>
<feature type="domain" description="Peptidase C1A papain C-terminal" evidence="3">
    <location>
        <begin position="119"/>
        <end position="325"/>
    </location>
</feature>
<accession>A0A1I8NRG6</accession>
<evidence type="ECO:0000256" key="1">
    <source>
        <dbReference type="ARBA" id="ARBA00008455"/>
    </source>
</evidence>
<dbReference type="InterPro" id="IPR039417">
    <property type="entry name" value="Peptidase_C1A_papain-like"/>
</dbReference>
<proteinExistence type="inferred from homology"/>
<dbReference type="VEuPathDB" id="VectorBase:SCAU001388"/>
<sequence>MAKIAVWLTVLILAAVFDLGSLTYVPQNEWDAYVLKYRKTYPDKIAENNARYYYAVNKNMIDAHNAKYNKGMKTFSLAVNQFTDMRLIHFNALFPVTTPLAVSHATVPPLVMPGGPTYNPKSFGYTFNVEDQGIKCNSGWAYASVKAIEILKAIHTANYAPVTLSAQNMIDCAGSSRACINQVPQTVFDYLTQYQMNLLDVMYYKNNNQLGEPGMCLPPMGAPVTKLTLYSVLDNDEDLKNYVASSFPVVVEVNPTSFEFMHYAQGIYQPPATTTKGSHFMTVIGYDIDYWIVQNSFGTTWGESGLMRIHKSANVKLAKNAIFPTQWA</sequence>
<dbReference type="InterPro" id="IPR013201">
    <property type="entry name" value="Prot_inhib_I29"/>
</dbReference>
<evidence type="ECO:0000256" key="2">
    <source>
        <dbReference type="SAM" id="SignalP"/>
    </source>
</evidence>
<dbReference type="InterPro" id="IPR013128">
    <property type="entry name" value="Peptidase_C1A"/>
</dbReference>
<feature type="domain" description="Cathepsin propeptide inhibitor" evidence="4">
    <location>
        <begin position="30"/>
        <end position="90"/>
    </location>
</feature>
<dbReference type="Proteomes" id="UP000095300">
    <property type="component" value="Unassembled WGS sequence"/>
</dbReference>
<dbReference type="AlphaFoldDB" id="A0A1I8NRG6"/>
<dbReference type="EnsemblMetazoa" id="SCAU001388-RA">
    <property type="protein sequence ID" value="SCAU001388-PA"/>
    <property type="gene ID" value="SCAU001388"/>
</dbReference>
<dbReference type="STRING" id="35570.A0A1I8NRG6"/>
<dbReference type="InterPro" id="IPR000668">
    <property type="entry name" value="Peptidase_C1A_C"/>
</dbReference>
<organism evidence="5 6">
    <name type="scientific">Stomoxys calcitrans</name>
    <name type="common">Stable fly</name>
    <name type="synonym">Conops calcitrans</name>
    <dbReference type="NCBI Taxonomy" id="35570"/>
    <lineage>
        <taxon>Eukaryota</taxon>
        <taxon>Metazoa</taxon>
        <taxon>Ecdysozoa</taxon>
        <taxon>Arthropoda</taxon>
        <taxon>Hexapoda</taxon>
        <taxon>Insecta</taxon>
        <taxon>Pterygota</taxon>
        <taxon>Neoptera</taxon>
        <taxon>Endopterygota</taxon>
        <taxon>Diptera</taxon>
        <taxon>Brachycera</taxon>
        <taxon>Muscomorpha</taxon>
        <taxon>Muscoidea</taxon>
        <taxon>Muscidae</taxon>
        <taxon>Stomoxys</taxon>
    </lineage>
</organism>
<dbReference type="GO" id="GO:0008234">
    <property type="term" value="F:cysteine-type peptidase activity"/>
    <property type="evidence" value="ECO:0007669"/>
    <property type="project" value="InterPro"/>
</dbReference>
<keyword evidence="6" id="KW-1185">Reference proteome</keyword>
<evidence type="ECO:0000259" key="4">
    <source>
        <dbReference type="SMART" id="SM00848"/>
    </source>
</evidence>
<dbReference type="PANTHER" id="PTHR12411">
    <property type="entry name" value="CYSTEINE PROTEASE FAMILY C1-RELATED"/>
    <property type="match status" value="1"/>
</dbReference>
<gene>
    <name evidence="5" type="primary">106082146</name>
</gene>
<evidence type="ECO:0000259" key="3">
    <source>
        <dbReference type="SMART" id="SM00645"/>
    </source>
</evidence>
<dbReference type="SMART" id="SM00848">
    <property type="entry name" value="Inhibitor_I29"/>
    <property type="match status" value="1"/>
</dbReference>
<feature type="signal peptide" evidence="2">
    <location>
        <begin position="1"/>
        <end position="22"/>
    </location>
</feature>
<dbReference type="Gene3D" id="3.90.70.10">
    <property type="entry name" value="Cysteine proteinases"/>
    <property type="match status" value="1"/>
</dbReference>